<keyword evidence="2" id="KW-0687">Ribonucleoprotein</keyword>
<sequence length="85" mass="9641">MAKCEICKKRSVVVKNSRHRQTKNVAKHGSMGLRGMKSSKVIKPNIRKVKIKIDGKSKTVIMCMSCYKRYKSDSSFKAALIKSFC</sequence>
<dbReference type="GO" id="GO:0005840">
    <property type="term" value="C:ribosome"/>
    <property type="evidence" value="ECO:0007669"/>
    <property type="project" value="UniProtKB-KW"/>
</dbReference>
<comment type="caution">
    <text evidence="4">The sequence shown here is derived from an EMBL/GenBank/DDBJ whole genome shotgun (WGS) entry which is preliminary data.</text>
</comment>
<dbReference type="InterPro" id="IPR037147">
    <property type="entry name" value="Ribosomal_bL28_sf"/>
</dbReference>
<evidence type="ECO:0000313" key="4">
    <source>
        <dbReference type="EMBL" id="HHR92325.1"/>
    </source>
</evidence>
<dbReference type="EMBL" id="DRVY01000068">
    <property type="protein sequence ID" value="HHR92325.1"/>
    <property type="molecule type" value="Genomic_DNA"/>
</dbReference>
<name>A0A7C5UUG9_UNCC3</name>
<proteinExistence type="predicted"/>
<keyword evidence="1" id="KW-0689">Ribosomal protein</keyword>
<accession>A0A7C5UUG9</accession>
<gene>
    <name evidence="4" type="ORF">ENL96_02330</name>
</gene>
<organism evidence="4">
    <name type="scientific">candidate division CPR3 bacterium</name>
    <dbReference type="NCBI Taxonomy" id="2268181"/>
    <lineage>
        <taxon>Bacteria</taxon>
        <taxon>Bacteria division CPR3</taxon>
    </lineage>
</organism>
<dbReference type="GO" id="GO:1990904">
    <property type="term" value="C:ribonucleoprotein complex"/>
    <property type="evidence" value="ECO:0007669"/>
    <property type="project" value="UniProtKB-KW"/>
</dbReference>
<dbReference type="InterPro" id="IPR034704">
    <property type="entry name" value="Ribosomal_bL28/bL31-like_sf"/>
</dbReference>
<evidence type="ECO:0000256" key="2">
    <source>
        <dbReference type="ARBA" id="ARBA00023274"/>
    </source>
</evidence>
<evidence type="ECO:0000256" key="1">
    <source>
        <dbReference type="ARBA" id="ARBA00022980"/>
    </source>
</evidence>
<feature type="region of interest" description="Disordered" evidence="3">
    <location>
        <begin position="17"/>
        <end position="37"/>
    </location>
</feature>
<reference evidence="4" key="1">
    <citation type="journal article" date="2020" name="mSystems">
        <title>Genome- and Community-Level Interaction Insights into Carbon Utilization and Element Cycling Functions of Hydrothermarchaeota in Hydrothermal Sediment.</title>
        <authorList>
            <person name="Zhou Z."/>
            <person name="Liu Y."/>
            <person name="Xu W."/>
            <person name="Pan J."/>
            <person name="Luo Z.H."/>
            <person name="Li M."/>
        </authorList>
    </citation>
    <scope>NUCLEOTIDE SEQUENCE [LARGE SCALE GENOMIC DNA]</scope>
    <source>
        <strain evidence="4">SpSt-1042</strain>
    </source>
</reference>
<evidence type="ECO:0008006" key="5">
    <source>
        <dbReference type="Google" id="ProtNLM"/>
    </source>
</evidence>
<dbReference type="SUPFAM" id="SSF143800">
    <property type="entry name" value="L28p-like"/>
    <property type="match status" value="1"/>
</dbReference>
<evidence type="ECO:0000256" key="3">
    <source>
        <dbReference type="SAM" id="MobiDB-lite"/>
    </source>
</evidence>
<dbReference type="AlphaFoldDB" id="A0A7C5UUG9"/>
<dbReference type="Gene3D" id="2.30.170.40">
    <property type="entry name" value="Ribosomal protein L28/L24"/>
    <property type="match status" value="1"/>
</dbReference>
<feature type="compositionally biased region" description="Basic residues" evidence="3">
    <location>
        <begin position="17"/>
        <end position="26"/>
    </location>
</feature>
<dbReference type="GO" id="GO:0003735">
    <property type="term" value="F:structural constituent of ribosome"/>
    <property type="evidence" value="ECO:0007669"/>
    <property type="project" value="InterPro"/>
</dbReference>
<protein>
    <recommendedName>
        <fullName evidence="5">50S ribosomal protein L28</fullName>
    </recommendedName>
</protein>